<dbReference type="InterPro" id="IPR041462">
    <property type="entry name" value="Bact_A2M_MG6"/>
</dbReference>
<dbReference type="OrthoDB" id="9767116at2"/>
<dbReference type="Gene3D" id="2.60.40.1930">
    <property type="match status" value="1"/>
</dbReference>
<dbReference type="InterPro" id="IPR047565">
    <property type="entry name" value="Alpha-macroglob_thiol-ester_cl"/>
</dbReference>
<dbReference type="Pfam" id="PF01835">
    <property type="entry name" value="MG2"/>
    <property type="match status" value="1"/>
</dbReference>
<dbReference type="GO" id="GO:0005615">
    <property type="term" value="C:extracellular space"/>
    <property type="evidence" value="ECO:0007669"/>
    <property type="project" value="InterPro"/>
</dbReference>
<evidence type="ECO:0008006" key="7">
    <source>
        <dbReference type="Google" id="ProtNLM"/>
    </source>
</evidence>
<dbReference type="Proteomes" id="UP000199595">
    <property type="component" value="Unassembled WGS sequence"/>
</dbReference>
<dbReference type="PROSITE" id="PS51257">
    <property type="entry name" value="PROKAR_LIPOPROTEIN"/>
    <property type="match status" value="1"/>
</dbReference>
<dbReference type="InterPro" id="IPR001599">
    <property type="entry name" value="Macroglobln_a2"/>
</dbReference>
<dbReference type="Pfam" id="PF07678">
    <property type="entry name" value="TED_complement"/>
    <property type="match status" value="1"/>
</dbReference>
<organism evidence="5 6">
    <name type="scientific">Lutibacter oricola</name>
    <dbReference type="NCBI Taxonomy" id="762486"/>
    <lineage>
        <taxon>Bacteria</taxon>
        <taxon>Pseudomonadati</taxon>
        <taxon>Bacteroidota</taxon>
        <taxon>Flavobacteriia</taxon>
        <taxon>Flavobacteriales</taxon>
        <taxon>Flavobacteriaceae</taxon>
        <taxon>Lutibacter</taxon>
    </lineage>
</organism>
<dbReference type="CDD" id="cd02891">
    <property type="entry name" value="A2M_like"/>
    <property type="match status" value="1"/>
</dbReference>
<gene>
    <name evidence="5" type="ORF">SAMN05444411_10111</name>
</gene>
<dbReference type="PANTHER" id="PTHR40094">
    <property type="entry name" value="ALPHA-2-MACROGLOBULIN HOMOLOG"/>
    <property type="match status" value="1"/>
</dbReference>
<feature type="domain" description="Alpha-2-macroglobulin bait region" evidence="3">
    <location>
        <begin position="997"/>
        <end position="1139"/>
    </location>
</feature>
<evidence type="ECO:0000313" key="6">
    <source>
        <dbReference type="Proteomes" id="UP000199595"/>
    </source>
</evidence>
<keyword evidence="6" id="KW-1185">Reference proteome</keyword>
<dbReference type="Gene3D" id="2.60.40.3710">
    <property type="match status" value="1"/>
</dbReference>
<dbReference type="InterPro" id="IPR021868">
    <property type="entry name" value="Alpha_2_Macroglob_MG3"/>
</dbReference>
<dbReference type="Pfam" id="PF00207">
    <property type="entry name" value="A2M"/>
    <property type="match status" value="1"/>
</dbReference>
<dbReference type="InterPro" id="IPR002890">
    <property type="entry name" value="MG2"/>
</dbReference>
<dbReference type="InterPro" id="IPR041246">
    <property type="entry name" value="Bact_MG10"/>
</dbReference>
<dbReference type="Gene3D" id="1.50.10.20">
    <property type="match status" value="1"/>
</dbReference>
<dbReference type="Pfam" id="PF07703">
    <property type="entry name" value="A2M_BRD"/>
    <property type="match status" value="1"/>
</dbReference>
<feature type="domain" description="Alpha-2-macroglobulin" evidence="4">
    <location>
        <begin position="1202"/>
        <end position="1293"/>
    </location>
</feature>
<dbReference type="Pfam" id="PF17972">
    <property type="entry name" value="bMG5"/>
    <property type="match status" value="1"/>
</dbReference>
<dbReference type="InterPro" id="IPR008930">
    <property type="entry name" value="Terpenoid_cyclase/PrenylTrfase"/>
</dbReference>
<proteinExistence type="inferred from homology"/>
<evidence type="ECO:0000313" key="5">
    <source>
        <dbReference type="EMBL" id="SDW06861.1"/>
    </source>
</evidence>
<protein>
    <recommendedName>
        <fullName evidence="7">Alpha-2-macroglobulin family N-terminal region</fullName>
    </recommendedName>
</protein>
<evidence type="ECO:0000256" key="1">
    <source>
        <dbReference type="ARBA" id="ARBA00010556"/>
    </source>
</evidence>
<dbReference type="SMART" id="SM01359">
    <property type="entry name" value="A2M_N_2"/>
    <property type="match status" value="1"/>
</dbReference>
<dbReference type="Pfam" id="PF17973">
    <property type="entry name" value="bMG10"/>
    <property type="match status" value="1"/>
</dbReference>
<sequence length="1859" mass="208643">MKLQKVIFALLISVAIISCKNEKPQESTNNLFKFKEYINYTTSGVVSVAEPIRIDLAKEVEGWVSNEEISENIFDISPSVKGKLSALNTRSLLFQPSEKLQPNKEYTVTVKLGKMYANVPSEYKSYTFKFKTLEQNFNITTNNLQSYNKEWQYVEGVIKTADILDLEDAQKIISAEQNNKKLKINWKNADSISTNFNFIIDSIQRFEDDSKILVSWDGSNINVDNDGKNELKIPGKNNFSIVNIEVFQSPEQHLNINFSDPLKKQQNFKGLIAIKNARNLKYVVDGNVLKVYPNTRIVGNVLVDVFQGIKSTDGYKLKNAFSENVAFQQVKPAVRLLSSGVILPSSNDLKFNFEAVNLKAVDVRVIKIFEDNVLQFLQSNELGNTNRYNIRRVGRRVAKKTVTLIKNELENNGKWKAYALDLSKMIKADPGAIYRIELSIKQEYSLYKCSDSDVVTNEEDGYDDYYEDEYYYNEHEYTTQQAADLDEREEQYWDNLIYNYSNNYYNWEDRSNPCKKAYYDNNDRIVSVNILASNLGVIAKKGANKSYFFAVTDILTTNPVSGAKVTIYNYQQQEISSSVTDNQGITGMDVDKNAYFAIISDKKHKTYIKLDDGHSLSLSKFNVSGKKLQKGLKGFIYGERGVWRPGDSIHLTFVLNDNANPLPKSHPVKLEVTDARGKLTNKQVTANNVNGFYKFSIPTSDSDPTGNWNANISVGGAKFHKSLKVETVKPNRLKIKIDFDDEVLSNSKPIVGNLQVNWLHGAPAKSIKTEVKAKFSNNSSAFSKQFPGYIFNDPTRTFYGEEVAVFDSKLDVSGNATINKKINLKGKAPGMLKVAFLTKAFENGGDFSMDVISKNYAPYSSFVGLKSPKPKRYSSFETDDNVTFDVATITKDGKPIARNGVEVEIYQIKWRWWWSSSYDNLSSYNGSSYHKPFKKLKVNTNSAGKGTFTVNVPDKDGGRFLIRVIDRKSGHATGRTAYFYKNWWKRPSNDPEASKMLVFSADKEKYNVGETAKITFPSGTEGRALISIENGTEVLQTVWQKTQKGETTVEIPITSEMTPNVFINISLLQPHASTANDLPLRLYGVIPILVEDPATRLEPQIEMPKVLKPEEKFTLKVSEKSGKRMTYTVAIVEEGLLDLTRFKTPQIWDSFYTKEALGVKTWDIFDDVIGAYGGSIEQVFAVGGDGDAAGGKNKKANRFKPVVRFIGPFVLGKGKTASHNIQLPKYIGSVRTMIIAGDNNNAAYGKVDETTPVRKPLMVLSSLPRKLSPGEKVTLPVTVFAMENKVKNVTVSLKLSDGIKVVGEKTQKLTFANPDEKMAYFNLDVSDAKGIGKIEVIAQGNGEKSSYEVEIDVVNPNPVSSKAIAVELEPNATQTINFETFGIKGSNTATIEFSTLPAMDFTGRLQYLIRYPHGCVEQTTSSVFPQLYLGDIFDLPIQQKQKMTDNIKNGIERLGDFQTPSGGLSYWMGQNSANDWGTSYAGHFMIEAEKKGLVLPLTFMNNWLKYQKQAARDWRPSYKRYNSDLAQAYRLYTLALAGHPDLGAMNRLREFREISNNAKWRLAAAYALAGQKEAATKIANTANINFESSRYDYYTYGSVDRNRAMAMETMLLTGDKQSRDLAKLIAKRLSSKSWMSTQTTAYSLLSMAKMVEVNGGKSVKLNYSINSGKQESVNTKYAIAQRDLQVVEGANSVTISNNESNLVFVNVLNSGILPLGKEIAEKRGLGVAVSYKDSKGKTIDVSKLSQGTEFVAEVTVSNLKPENVYDIALTEIFPSGWEIVNTRFTDFGNTTTGNANYTDIRDDRVNFYFNLNKNKSKTFKVLLNASYLGKYYLYGVQAEAMYDNEYFTRTTGKWIEVVK</sequence>
<name>A0A1H2QI78_9FLAO</name>
<dbReference type="GO" id="GO:0004866">
    <property type="term" value="F:endopeptidase inhibitor activity"/>
    <property type="evidence" value="ECO:0007669"/>
    <property type="project" value="InterPro"/>
</dbReference>
<dbReference type="SMART" id="SM01360">
    <property type="entry name" value="A2M"/>
    <property type="match status" value="1"/>
</dbReference>
<reference evidence="5 6" key="1">
    <citation type="submission" date="2016-10" db="EMBL/GenBank/DDBJ databases">
        <authorList>
            <person name="de Groot N.N."/>
        </authorList>
    </citation>
    <scope>NUCLEOTIDE SEQUENCE [LARGE SCALE GENOMIC DNA]</scope>
    <source>
        <strain evidence="5 6">DSM 24956</strain>
    </source>
</reference>
<dbReference type="SMART" id="SM01419">
    <property type="entry name" value="Thiol-ester_cl"/>
    <property type="match status" value="1"/>
</dbReference>
<keyword evidence="2" id="KW-0732">Signal</keyword>
<dbReference type="STRING" id="762486.SAMN05444411_10111"/>
<dbReference type="RefSeq" id="WP_090118453.1">
    <property type="nucleotide sequence ID" value="NZ_FNNJ01000001.1"/>
</dbReference>
<evidence type="ECO:0000259" key="3">
    <source>
        <dbReference type="SMART" id="SM01359"/>
    </source>
</evidence>
<dbReference type="InterPro" id="IPR051802">
    <property type="entry name" value="YfhM-like"/>
</dbReference>
<dbReference type="Pfam" id="PF11974">
    <property type="entry name" value="bMG3"/>
    <property type="match status" value="1"/>
</dbReference>
<evidence type="ECO:0000256" key="2">
    <source>
        <dbReference type="ARBA" id="ARBA00022729"/>
    </source>
</evidence>
<dbReference type="Pfam" id="PF17962">
    <property type="entry name" value="bMG6"/>
    <property type="match status" value="1"/>
</dbReference>
<evidence type="ECO:0000259" key="4">
    <source>
        <dbReference type="SMART" id="SM01360"/>
    </source>
</evidence>
<dbReference type="InterPro" id="IPR011626">
    <property type="entry name" value="Alpha-macroglobulin_TED"/>
</dbReference>
<dbReference type="PANTHER" id="PTHR40094:SF1">
    <property type="entry name" value="UBIQUITIN DOMAIN-CONTAINING PROTEIN"/>
    <property type="match status" value="1"/>
</dbReference>
<dbReference type="EMBL" id="FNNJ01000001">
    <property type="protein sequence ID" value="SDW06861.1"/>
    <property type="molecule type" value="Genomic_DNA"/>
</dbReference>
<comment type="similarity">
    <text evidence="1">Belongs to the protease inhibitor I39 (alpha-2-macroglobulin) family. Bacterial alpha-2-macroglobulin subfamily.</text>
</comment>
<dbReference type="InterPro" id="IPR041203">
    <property type="entry name" value="Bact_A2M_MG5"/>
</dbReference>
<dbReference type="SUPFAM" id="SSF48239">
    <property type="entry name" value="Terpenoid cyclases/Protein prenyltransferases"/>
    <property type="match status" value="1"/>
</dbReference>
<accession>A0A1H2QI78</accession>
<dbReference type="InterPro" id="IPR011625">
    <property type="entry name" value="A2M_N_BRD"/>
</dbReference>